<protein>
    <recommendedName>
        <fullName evidence="11">8-oxo-dGTP diphosphatase</fullName>
        <ecNumber evidence="11">3.6.1.55</ecNumber>
    </recommendedName>
</protein>
<dbReference type="Proteomes" id="UP000034917">
    <property type="component" value="Unassembled WGS sequence"/>
</dbReference>
<proteinExistence type="inferred from homology"/>
<evidence type="ECO:0000256" key="7">
    <source>
        <dbReference type="ARBA" id="ARBA00022801"/>
    </source>
</evidence>
<evidence type="ECO:0000256" key="3">
    <source>
        <dbReference type="ARBA" id="ARBA00022457"/>
    </source>
</evidence>
<dbReference type="CDD" id="cd02883">
    <property type="entry name" value="NUDIX_Hydrolase"/>
    <property type="match status" value="1"/>
</dbReference>
<gene>
    <name evidence="13" type="ORF">US40_C0008G0018</name>
</gene>
<evidence type="ECO:0000259" key="12">
    <source>
        <dbReference type="PROSITE" id="PS51462"/>
    </source>
</evidence>
<dbReference type="InterPro" id="IPR047127">
    <property type="entry name" value="MutT-like"/>
</dbReference>
<evidence type="ECO:0000256" key="5">
    <source>
        <dbReference type="ARBA" id="ARBA00022723"/>
    </source>
</evidence>
<keyword evidence="4" id="KW-0235">DNA replication</keyword>
<accession>A0A0G0IMI0</accession>
<dbReference type="GO" id="GO:0006281">
    <property type="term" value="P:DNA repair"/>
    <property type="evidence" value="ECO:0007669"/>
    <property type="project" value="UniProtKB-KW"/>
</dbReference>
<evidence type="ECO:0000256" key="8">
    <source>
        <dbReference type="ARBA" id="ARBA00022842"/>
    </source>
</evidence>
<sequence>MLQKYHVILAVGAFVIKNNKLLIVKKSPLERVDPGLWTIPGGKIEPNEPIVIGLKREVLEEVGLRINSFKWIGEDVFESNSFYFHAQHFLCYPLHSNIRLEKNLVDFHWMEKKEINNFQFPVNIKKRIKEIFDYKHE</sequence>
<evidence type="ECO:0000313" key="14">
    <source>
        <dbReference type="Proteomes" id="UP000034917"/>
    </source>
</evidence>
<dbReference type="SUPFAM" id="SSF55811">
    <property type="entry name" value="Nudix"/>
    <property type="match status" value="1"/>
</dbReference>
<dbReference type="EC" id="3.6.1.55" evidence="11"/>
<evidence type="ECO:0000256" key="1">
    <source>
        <dbReference type="ARBA" id="ARBA00001946"/>
    </source>
</evidence>
<evidence type="ECO:0000256" key="6">
    <source>
        <dbReference type="ARBA" id="ARBA00022763"/>
    </source>
</evidence>
<name>A0A0G0IMI0_9BACT</name>
<dbReference type="Gene3D" id="3.90.79.10">
    <property type="entry name" value="Nucleoside Triphosphate Pyrophosphohydrolase"/>
    <property type="match status" value="1"/>
</dbReference>
<keyword evidence="9" id="KW-0234">DNA repair</keyword>
<keyword evidence="6" id="KW-0227">DNA damage</keyword>
<comment type="caution">
    <text evidence="13">The sequence shown here is derived from an EMBL/GenBank/DDBJ whole genome shotgun (WGS) entry which is preliminary data.</text>
</comment>
<dbReference type="PROSITE" id="PS51462">
    <property type="entry name" value="NUDIX"/>
    <property type="match status" value="1"/>
</dbReference>
<evidence type="ECO:0000256" key="2">
    <source>
        <dbReference type="ARBA" id="ARBA00005582"/>
    </source>
</evidence>
<evidence type="ECO:0000256" key="4">
    <source>
        <dbReference type="ARBA" id="ARBA00022705"/>
    </source>
</evidence>
<feature type="domain" description="Nudix hydrolase" evidence="12">
    <location>
        <begin position="6"/>
        <end position="134"/>
    </location>
</feature>
<comment type="cofactor">
    <cofactor evidence="1">
        <name>Mg(2+)</name>
        <dbReference type="ChEBI" id="CHEBI:18420"/>
    </cofactor>
</comment>
<evidence type="ECO:0000313" key="13">
    <source>
        <dbReference type="EMBL" id="KKQ25424.1"/>
    </source>
</evidence>
<evidence type="ECO:0000256" key="11">
    <source>
        <dbReference type="ARBA" id="ARBA00038905"/>
    </source>
</evidence>
<dbReference type="EMBL" id="LBSV01000008">
    <property type="protein sequence ID" value="KKQ25424.1"/>
    <property type="molecule type" value="Genomic_DNA"/>
</dbReference>
<evidence type="ECO:0000256" key="9">
    <source>
        <dbReference type="ARBA" id="ARBA00023204"/>
    </source>
</evidence>
<evidence type="ECO:0000256" key="10">
    <source>
        <dbReference type="ARBA" id="ARBA00035861"/>
    </source>
</evidence>
<comment type="similarity">
    <text evidence="2">Belongs to the Nudix hydrolase family.</text>
</comment>
<keyword evidence="3" id="KW-0515">Mutator protein</keyword>
<organism evidence="13 14">
    <name type="scientific">Candidatus Roizmanbacteria bacterium GW2011_GWC2_37_13</name>
    <dbReference type="NCBI Taxonomy" id="1618486"/>
    <lineage>
        <taxon>Bacteria</taxon>
        <taxon>Candidatus Roizmaniibacteriota</taxon>
    </lineage>
</organism>
<dbReference type="PANTHER" id="PTHR47707:SF1">
    <property type="entry name" value="NUDIX HYDROLASE FAMILY PROTEIN"/>
    <property type="match status" value="1"/>
</dbReference>
<dbReference type="InterPro" id="IPR000086">
    <property type="entry name" value="NUDIX_hydrolase_dom"/>
</dbReference>
<dbReference type="GO" id="GO:0046872">
    <property type="term" value="F:metal ion binding"/>
    <property type="evidence" value="ECO:0007669"/>
    <property type="project" value="UniProtKB-KW"/>
</dbReference>
<dbReference type="AlphaFoldDB" id="A0A0G0IMI0"/>
<keyword evidence="7 13" id="KW-0378">Hydrolase</keyword>
<dbReference type="InterPro" id="IPR020084">
    <property type="entry name" value="NUDIX_hydrolase_CS"/>
</dbReference>
<reference evidence="13 14" key="1">
    <citation type="journal article" date="2015" name="Nature">
        <title>rRNA introns, odd ribosomes, and small enigmatic genomes across a large radiation of phyla.</title>
        <authorList>
            <person name="Brown C.T."/>
            <person name="Hug L.A."/>
            <person name="Thomas B.C."/>
            <person name="Sharon I."/>
            <person name="Castelle C.J."/>
            <person name="Singh A."/>
            <person name="Wilkins M.J."/>
            <person name="Williams K.H."/>
            <person name="Banfield J.F."/>
        </authorList>
    </citation>
    <scope>NUCLEOTIDE SEQUENCE [LARGE SCALE GENOMIC DNA]</scope>
</reference>
<comment type="catalytic activity">
    <reaction evidence="10">
        <text>8-oxo-dGTP + H2O = 8-oxo-dGMP + diphosphate + H(+)</text>
        <dbReference type="Rhea" id="RHEA:31575"/>
        <dbReference type="ChEBI" id="CHEBI:15377"/>
        <dbReference type="ChEBI" id="CHEBI:15378"/>
        <dbReference type="ChEBI" id="CHEBI:33019"/>
        <dbReference type="ChEBI" id="CHEBI:63224"/>
        <dbReference type="ChEBI" id="CHEBI:77896"/>
        <dbReference type="EC" id="3.6.1.55"/>
    </reaction>
</comment>
<dbReference type="GO" id="GO:0035539">
    <property type="term" value="F:8-oxo-7,8-dihydrodeoxyguanosine triphosphate pyrophosphatase activity"/>
    <property type="evidence" value="ECO:0007669"/>
    <property type="project" value="UniProtKB-EC"/>
</dbReference>
<keyword evidence="5" id="KW-0479">Metal-binding</keyword>
<dbReference type="Pfam" id="PF00293">
    <property type="entry name" value="NUDIX"/>
    <property type="match status" value="1"/>
</dbReference>
<dbReference type="GO" id="GO:0008413">
    <property type="term" value="F:8-oxo-7,8-dihydroguanosine triphosphate pyrophosphatase activity"/>
    <property type="evidence" value="ECO:0007669"/>
    <property type="project" value="TreeGrafter"/>
</dbReference>
<dbReference type="GO" id="GO:0044715">
    <property type="term" value="F:8-oxo-dGDP phosphatase activity"/>
    <property type="evidence" value="ECO:0007669"/>
    <property type="project" value="TreeGrafter"/>
</dbReference>
<keyword evidence="8" id="KW-0460">Magnesium</keyword>
<dbReference type="GO" id="GO:0044716">
    <property type="term" value="F:8-oxo-GDP phosphatase activity"/>
    <property type="evidence" value="ECO:0007669"/>
    <property type="project" value="TreeGrafter"/>
</dbReference>
<dbReference type="InterPro" id="IPR015797">
    <property type="entry name" value="NUDIX_hydrolase-like_dom_sf"/>
</dbReference>
<dbReference type="PROSITE" id="PS00893">
    <property type="entry name" value="NUDIX_BOX"/>
    <property type="match status" value="1"/>
</dbReference>
<dbReference type="GO" id="GO:0006260">
    <property type="term" value="P:DNA replication"/>
    <property type="evidence" value="ECO:0007669"/>
    <property type="project" value="UniProtKB-KW"/>
</dbReference>
<dbReference type="PANTHER" id="PTHR47707">
    <property type="entry name" value="8-OXO-DGTP DIPHOSPHATASE"/>
    <property type="match status" value="1"/>
</dbReference>